<gene>
    <name evidence="2" type="ORF">GCM10017577_19510</name>
</gene>
<proteinExistence type="predicted"/>
<reference evidence="2" key="1">
    <citation type="journal article" date="2014" name="Int. J. Syst. Evol. Microbiol.">
        <title>Complete genome sequence of Corynebacterium casei LMG S-19264T (=DSM 44701T), isolated from a smear-ripened cheese.</title>
        <authorList>
            <consortium name="US DOE Joint Genome Institute (JGI-PGF)"/>
            <person name="Walter F."/>
            <person name="Albersmeier A."/>
            <person name="Kalinowski J."/>
            <person name="Ruckert C."/>
        </authorList>
    </citation>
    <scope>NUCLEOTIDE SEQUENCE</scope>
    <source>
        <strain evidence="2">VKM Ac-1069</strain>
    </source>
</reference>
<evidence type="ECO:0000256" key="1">
    <source>
        <dbReference type="SAM" id="MobiDB-lite"/>
    </source>
</evidence>
<name>A0A9W6NUZ6_9PSEU</name>
<evidence type="ECO:0000313" key="3">
    <source>
        <dbReference type="Proteomes" id="UP001143463"/>
    </source>
</evidence>
<dbReference type="AlphaFoldDB" id="A0A9W6NUZ6"/>
<sequence>MAAIPTRAPLRTGSLRAAFAACRCAPRAAVPTDPATSPTFSPTPPVGCPDDCPDDCGDVGSADRSDVPSGLRPAPCLRKDRDDRSGLTSVIGSSGGHASG</sequence>
<dbReference type="EMBL" id="BSFQ01000006">
    <property type="protein sequence ID" value="GLL10810.1"/>
    <property type="molecule type" value="Genomic_DNA"/>
</dbReference>
<protein>
    <submittedName>
        <fullName evidence="2">Uncharacterized protein</fullName>
    </submittedName>
</protein>
<feature type="compositionally biased region" description="Low complexity" evidence="1">
    <location>
        <begin position="29"/>
        <end position="40"/>
    </location>
</feature>
<organism evidence="2 3">
    <name type="scientific">Pseudonocardia halophobica</name>
    <dbReference type="NCBI Taxonomy" id="29401"/>
    <lineage>
        <taxon>Bacteria</taxon>
        <taxon>Bacillati</taxon>
        <taxon>Actinomycetota</taxon>
        <taxon>Actinomycetes</taxon>
        <taxon>Pseudonocardiales</taxon>
        <taxon>Pseudonocardiaceae</taxon>
        <taxon>Pseudonocardia</taxon>
    </lineage>
</organism>
<dbReference type="Proteomes" id="UP001143463">
    <property type="component" value="Unassembled WGS sequence"/>
</dbReference>
<comment type="caution">
    <text evidence="2">The sequence shown here is derived from an EMBL/GenBank/DDBJ whole genome shotgun (WGS) entry which is preliminary data.</text>
</comment>
<keyword evidence="3" id="KW-1185">Reference proteome</keyword>
<evidence type="ECO:0000313" key="2">
    <source>
        <dbReference type="EMBL" id="GLL10810.1"/>
    </source>
</evidence>
<reference evidence="2" key="2">
    <citation type="submission" date="2023-01" db="EMBL/GenBank/DDBJ databases">
        <authorList>
            <person name="Sun Q."/>
            <person name="Evtushenko L."/>
        </authorList>
    </citation>
    <scope>NUCLEOTIDE SEQUENCE</scope>
    <source>
        <strain evidence="2">VKM Ac-1069</strain>
    </source>
</reference>
<feature type="region of interest" description="Disordered" evidence="1">
    <location>
        <begin position="29"/>
        <end position="100"/>
    </location>
</feature>
<accession>A0A9W6NUZ6</accession>